<comment type="caution">
    <text evidence="1">The sequence shown here is derived from an EMBL/GenBank/DDBJ whole genome shotgun (WGS) entry which is preliminary data.</text>
</comment>
<dbReference type="Proteomes" id="UP000730618">
    <property type="component" value="Unassembled WGS sequence"/>
</dbReference>
<protein>
    <submittedName>
        <fullName evidence="1">Uncharacterized protein</fullName>
    </submittedName>
</protein>
<dbReference type="EMBL" id="CAJVCE010000003">
    <property type="protein sequence ID" value="CAG7628543.1"/>
    <property type="molecule type" value="Genomic_DNA"/>
</dbReference>
<keyword evidence="2" id="KW-1185">Reference proteome</keyword>
<evidence type="ECO:0000313" key="1">
    <source>
        <dbReference type="EMBL" id="CAG7628543.1"/>
    </source>
</evidence>
<organism evidence="1 2">
    <name type="scientific">Paenibacillus allorhizosphaerae</name>
    <dbReference type="NCBI Taxonomy" id="2849866"/>
    <lineage>
        <taxon>Bacteria</taxon>
        <taxon>Bacillati</taxon>
        <taxon>Bacillota</taxon>
        <taxon>Bacilli</taxon>
        <taxon>Bacillales</taxon>
        <taxon>Paenibacillaceae</taxon>
        <taxon>Paenibacillus</taxon>
    </lineage>
</organism>
<gene>
    <name evidence="1" type="ORF">PAECIP111802_01467</name>
</gene>
<evidence type="ECO:0000313" key="2">
    <source>
        <dbReference type="Proteomes" id="UP000730618"/>
    </source>
</evidence>
<accession>A0ABN7TEL7</accession>
<sequence length="117" mass="13701">MRLFFAAGLEKLYMICYIKNEEYQGFQQFTNFLPRHESAFLIFLMSVPHILKKERCIMNSGAQQTQEKKISVELTVNEALALTGVRFPQNHQLEVDAMHKIKKSLDEQLIDPRRSLQ</sequence>
<reference evidence="1 2" key="1">
    <citation type="submission" date="2021-06" db="EMBL/GenBank/DDBJ databases">
        <authorList>
            <person name="Criscuolo A."/>
        </authorList>
    </citation>
    <scope>NUCLEOTIDE SEQUENCE [LARGE SCALE GENOMIC DNA]</scope>
    <source>
        <strain evidence="2">CIP 111802</strain>
    </source>
</reference>
<name>A0ABN7TEL7_9BACL</name>
<proteinExistence type="predicted"/>